<dbReference type="PANTHER" id="PTHR34582:SF6">
    <property type="entry name" value="UPF0702 TRANSMEMBRANE PROTEIN YCAP"/>
    <property type="match status" value="1"/>
</dbReference>
<evidence type="ECO:0000256" key="5">
    <source>
        <dbReference type="ARBA" id="ARBA00022989"/>
    </source>
</evidence>
<keyword evidence="5 7" id="KW-1133">Transmembrane helix</keyword>
<dbReference type="RefSeq" id="WP_254152839.1">
    <property type="nucleotide sequence ID" value="NZ_JAHESD010000009.1"/>
</dbReference>
<evidence type="ECO:0000313" key="10">
    <source>
        <dbReference type="Proteomes" id="UP000772618"/>
    </source>
</evidence>
<name>A0ABS5VPU2_9BACT</name>
<dbReference type="InterPro" id="IPR023090">
    <property type="entry name" value="UPF0702_alpha/beta_dom_sf"/>
</dbReference>
<proteinExistence type="inferred from homology"/>
<comment type="subcellular location">
    <subcellularLocation>
        <location evidence="1">Cell membrane</location>
        <topology evidence="1">Multi-pass membrane protein</topology>
    </subcellularLocation>
</comment>
<accession>A0ABS5VPU2</accession>
<organism evidence="9 10">
    <name type="scientific">Chryseosolibacter indicus</name>
    <dbReference type="NCBI Taxonomy" id="2782351"/>
    <lineage>
        <taxon>Bacteria</taxon>
        <taxon>Pseudomonadati</taxon>
        <taxon>Bacteroidota</taxon>
        <taxon>Cytophagia</taxon>
        <taxon>Cytophagales</taxon>
        <taxon>Chryseotaleaceae</taxon>
        <taxon>Chryseosolibacter</taxon>
    </lineage>
</organism>
<dbReference type="Pfam" id="PF04239">
    <property type="entry name" value="DUF421"/>
    <property type="match status" value="1"/>
</dbReference>
<reference evidence="9 10" key="1">
    <citation type="submission" date="2021-05" db="EMBL/GenBank/DDBJ databases">
        <title>A Polyphasic approach of four new species of the genus Ohtaekwangia: Ohtaekwangia histidinii sp. nov., Ohtaekwangia cretensis sp. nov., Ohtaekwangia indiensis sp. nov., Ohtaekwangia reichenbachii sp. nov. from diverse environment.</title>
        <authorList>
            <person name="Octaviana S."/>
        </authorList>
    </citation>
    <scope>NUCLEOTIDE SEQUENCE [LARGE SCALE GENOMIC DNA]</scope>
    <source>
        <strain evidence="9 10">PWU20</strain>
    </source>
</reference>
<gene>
    <name evidence="9" type="ORF">KK060_06240</name>
</gene>
<feature type="domain" description="YetF C-terminal" evidence="8">
    <location>
        <begin position="102"/>
        <end position="180"/>
    </location>
</feature>
<comment type="caution">
    <text evidence="9">The sequence shown here is derived from an EMBL/GenBank/DDBJ whole genome shotgun (WGS) entry which is preliminary data.</text>
</comment>
<dbReference type="InterPro" id="IPR007353">
    <property type="entry name" value="DUF421"/>
</dbReference>
<dbReference type="EMBL" id="JAHESD010000009">
    <property type="protein sequence ID" value="MBT1702869.1"/>
    <property type="molecule type" value="Genomic_DNA"/>
</dbReference>
<keyword evidence="10" id="KW-1185">Reference proteome</keyword>
<dbReference type="PANTHER" id="PTHR34582">
    <property type="entry name" value="UPF0702 TRANSMEMBRANE PROTEIN YCAP"/>
    <property type="match status" value="1"/>
</dbReference>
<protein>
    <submittedName>
        <fullName evidence="9">DUF421 domain-containing protein</fullName>
    </submittedName>
</protein>
<dbReference type="Gene3D" id="3.30.240.20">
    <property type="entry name" value="bsu07140 like domains"/>
    <property type="match status" value="1"/>
</dbReference>
<evidence type="ECO:0000313" key="9">
    <source>
        <dbReference type="EMBL" id="MBT1702869.1"/>
    </source>
</evidence>
<evidence type="ECO:0000256" key="1">
    <source>
        <dbReference type="ARBA" id="ARBA00004651"/>
    </source>
</evidence>
<evidence type="ECO:0000256" key="3">
    <source>
        <dbReference type="ARBA" id="ARBA00022475"/>
    </source>
</evidence>
<comment type="similarity">
    <text evidence="2">Belongs to the UPF0702 family.</text>
</comment>
<feature type="transmembrane region" description="Helical" evidence="7">
    <location>
        <begin position="80"/>
        <end position="101"/>
    </location>
</feature>
<keyword evidence="3" id="KW-1003">Cell membrane</keyword>
<keyword evidence="6 7" id="KW-0472">Membrane</keyword>
<evidence type="ECO:0000256" key="6">
    <source>
        <dbReference type="ARBA" id="ARBA00023136"/>
    </source>
</evidence>
<evidence type="ECO:0000256" key="2">
    <source>
        <dbReference type="ARBA" id="ARBA00006448"/>
    </source>
</evidence>
<evidence type="ECO:0000259" key="8">
    <source>
        <dbReference type="Pfam" id="PF04239"/>
    </source>
</evidence>
<dbReference type="Proteomes" id="UP000772618">
    <property type="component" value="Unassembled WGS sequence"/>
</dbReference>
<evidence type="ECO:0000256" key="4">
    <source>
        <dbReference type="ARBA" id="ARBA00022692"/>
    </source>
</evidence>
<sequence>MKPEDIKLWDWHRMFIGEVPPVFLLEIMLRMTLVYIILMASMRLLGKRMAAQLTRNELAAMVSLAAAVGVPILSPDRGILPSFVIAIVVVSISRGIALISARSQKSETITQGRIDTLVKDGVMDLKTMTKTRITKERIMAQLRYEKLKHLGEVKRLFIEANGIFTLIKSDKPKPGLPVIPESDKEFLKQLKPNGIMVCYVCGRPRGPGKPNQECPNCRHINWVIAVQ</sequence>
<evidence type="ECO:0000256" key="7">
    <source>
        <dbReference type="SAM" id="Phobius"/>
    </source>
</evidence>
<keyword evidence="4 7" id="KW-0812">Transmembrane</keyword>
<feature type="transmembrane region" description="Helical" evidence="7">
    <location>
        <begin position="58"/>
        <end position="74"/>
    </location>
</feature>